<comment type="caution">
    <text evidence="10">The sequence shown here is derived from an EMBL/GenBank/DDBJ whole genome shotgun (WGS) entry which is preliminary data.</text>
</comment>
<dbReference type="SMART" id="SM00448">
    <property type="entry name" value="REC"/>
    <property type="match status" value="1"/>
</dbReference>
<evidence type="ECO:0000256" key="4">
    <source>
        <dbReference type="ARBA" id="ARBA00023125"/>
    </source>
</evidence>
<reference evidence="11" key="1">
    <citation type="journal article" date="2019" name="Int. J. Syst. Evol. Microbiol.">
        <title>The Global Catalogue of Microorganisms (GCM) 10K type strain sequencing project: providing services to taxonomists for standard genome sequencing and annotation.</title>
        <authorList>
            <consortium name="The Broad Institute Genomics Platform"/>
            <consortium name="The Broad Institute Genome Sequencing Center for Infectious Disease"/>
            <person name="Wu L."/>
            <person name="Ma J."/>
        </authorList>
    </citation>
    <scope>NUCLEOTIDE SEQUENCE [LARGE SCALE GENOMIC DNA]</scope>
    <source>
        <strain evidence="11">CGMCC 1.16306</strain>
    </source>
</reference>
<evidence type="ECO:0000256" key="1">
    <source>
        <dbReference type="ARBA" id="ARBA00022553"/>
    </source>
</evidence>
<evidence type="ECO:0000259" key="9">
    <source>
        <dbReference type="PROSITE" id="PS51755"/>
    </source>
</evidence>
<evidence type="ECO:0000259" key="8">
    <source>
        <dbReference type="PROSITE" id="PS50110"/>
    </source>
</evidence>
<evidence type="ECO:0000256" key="5">
    <source>
        <dbReference type="ARBA" id="ARBA00023163"/>
    </source>
</evidence>
<dbReference type="Pfam" id="PF00486">
    <property type="entry name" value="Trans_reg_C"/>
    <property type="match status" value="1"/>
</dbReference>
<dbReference type="Proteomes" id="UP001596022">
    <property type="component" value="Unassembled WGS sequence"/>
</dbReference>
<dbReference type="Pfam" id="PF00072">
    <property type="entry name" value="Response_reg"/>
    <property type="match status" value="1"/>
</dbReference>
<feature type="modified residue" description="4-aspartylphosphate" evidence="6">
    <location>
        <position position="51"/>
    </location>
</feature>
<dbReference type="InterPro" id="IPR036388">
    <property type="entry name" value="WH-like_DNA-bd_sf"/>
</dbReference>
<evidence type="ECO:0000256" key="3">
    <source>
        <dbReference type="ARBA" id="ARBA00023015"/>
    </source>
</evidence>
<dbReference type="Gene3D" id="3.40.50.2300">
    <property type="match status" value="1"/>
</dbReference>
<keyword evidence="1 6" id="KW-0597">Phosphoprotein</keyword>
<dbReference type="PROSITE" id="PS51755">
    <property type="entry name" value="OMPR_PHOB"/>
    <property type="match status" value="1"/>
</dbReference>
<feature type="domain" description="Response regulatory" evidence="8">
    <location>
        <begin position="2"/>
        <end position="116"/>
    </location>
</feature>
<keyword evidence="11" id="KW-1185">Reference proteome</keyword>
<proteinExistence type="predicted"/>
<dbReference type="SMART" id="SM00862">
    <property type="entry name" value="Trans_reg_C"/>
    <property type="match status" value="1"/>
</dbReference>
<organism evidence="10 11">
    <name type="scientific">Camelliibacillus cellulosilyticus</name>
    <dbReference type="NCBI Taxonomy" id="2174486"/>
    <lineage>
        <taxon>Bacteria</taxon>
        <taxon>Bacillati</taxon>
        <taxon>Bacillota</taxon>
        <taxon>Bacilli</taxon>
        <taxon>Bacillales</taxon>
        <taxon>Sporolactobacillaceae</taxon>
        <taxon>Camelliibacillus</taxon>
    </lineage>
</organism>
<dbReference type="RefSeq" id="WP_376846736.1">
    <property type="nucleotide sequence ID" value="NZ_JBHSFW010000010.1"/>
</dbReference>
<protein>
    <submittedName>
        <fullName evidence="10">Response regulator transcription factor</fullName>
    </submittedName>
</protein>
<dbReference type="PROSITE" id="PS50110">
    <property type="entry name" value="RESPONSE_REGULATORY"/>
    <property type="match status" value="1"/>
</dbReference>
<keyword evidence="3" id="KW-0805">Transcription regulation</keyword>
<dbReference type="CDD" id="cd17574">
    <property type="entry name" value="REC_OmpR"/>
    <property type="match status" value="1"/>
</dbReference>
<name>A0ABV9GSG5_9BACL</name>
<evidence type="ECO:0000313" key="10">
    <source>
        <dbReference type="EMBL" id="MFC4619645.1"/>
    </source>
</evidence>
<dbReference type="PANTHER" id="PTHR48111:SF54">
    <property type="entry name" value="STAGE 0 SPORULATION PROTEIN A HOMOLOG"/>
    <property type="match status" value="1"/>
</dbReference>
<sequence length="228" mass="26039">MEVLVVEDEQSIRSFIVLNLKRSGFEVVEAETGEEALDLLPKHNARIIVLDVMLPGIDGFEVCRQIRKINQKIGIIMLTARTQEEDRVTGLDIGADDYIPKPFSPAELIARVRSLLRRMKALTDIGDNEVIESGPFRLFTKEERVQKNDQIIALTPTEYEMLRILIVNQGKSLSRHELLDHIWGKSYVGDTKIVDVNISRLRQKIEDDPTCPVYIKTHWGRGYIWGGD</sequence>
<dbReference type="InterPro" id="IPR001789">
    <property type="entry name" value="Sig_transdc_resp-reg_receiver"/>
</dbReference>
<keyword evidence="5" id="KW-0804">Transcription</keyword>
<dbReference type="InterPro" id="IPR001867">
    <property type="entry name" value="OmpR/PhoB-type_DNA-bd"/>
</dbReference>
<evidence type="ECO:0000256" key="6">
    <source>
        <dbReference type="PROSITE-ProRule" id="PRU00169"/>
    </source>
</evidence>
<keyword evidence="4 7" id="KW-0238">DNA-binding</keyword>
<dbReference type="Gene3D" id="1.10.10.10">
    <property type="entry name" value="Winged helix-like DNA-binding domain superfamily/Winged helix DNA-binding domain"/>
    <property type="match status" value="1"/>
</dbReference>
<dbReference type="EMBL" id="JBHSFW010000010">
    <property type="protein sequence ID" value="MFC4619645.1"/>
    <property type="molecule type" value="Genomic_DNA"/>
</dbReference>
<gene>
    <name evidence="10" type="ORF">ACFO4N_13060</name>
</gene>
<dbReference type="InterPro" id="IPR039420">
    <property type="entry name" value="WalR-like"/>
</dbReference>
<feature type="domain" description="OmpR/PhoB-type" evidence="9">
    <location>
        <begin position="128"/>
        <end position="227"/>
    </location>
</feature>
<dbReference type="CDD" id="cd00383">
    <property type="entry name" value="trans_reg_C"/>
    <property type="match status" value="1"/>
</dbReference>
<dbReference type="Gene3D" id="6.10.250.690">
    <property type="match status" value="1"/>
</dbReference>
<evidence type="ECO:0000256" key="7">
    <source>
        <dbReference type="PROSITE-ProRule" id="PRU01091"/>
    </source>
</evidence>
<evidence type="ECO:0000313" key="11">
    <source>
        <dbReference type="Proteomes" id="UP001596022"/>
    </source>
</evidence>
<accession>A0ABV9GSG5</accession>
<dbReference type="PANTHER" id="PTHR48111">
    <property type="entry name" value="REGULATOR OF RPOS"/>
    <property type="match status" value="1"/>
</dbReference>
<evidence type="ECO:0000256" key="2">
    <source>
        <dbReference type="ARBA" id="ARBA00023012"/>
    </source>
</evidence>
<feature type="DNA-binding region" description="OmpR/PhoB-type" evidence="7">
    <location>
        <begin position="128"/>
        <end position="227"/>
    </location>
</feature>
<dbReference type="InterPro" id="IPR011006">
    <property type="entry name" value="CheY-like_superfamily"/>
</dbReference>
<keyword evidence="2" id="KW-0902">Two-component regulatory system</keyword>
<dbReference type="SUPFAM" id="SSF52172">
    <property type="entry name" value="CheY-like"/>
    <property type="match status" value="1"/>
</dbReference>